<reference evidence="4" key="1">
    <citation type="journal article" date="2019" name="Gigascience">
        <title>De novo genome assembly of the endangered Acer yangbiense, a plant species with extremely small populations endemic to Yunnan Province, China.</title>
        <authorList>
            <person name="Yang J."/>
            <person name="Wariss H.M."/>
            <person name="Tao L."/>
            <person name="Zhang R."/>
            <person name="Yun Q."/>
            <person name="Hollingsworth P."/>
            <person name="Dao Z."/>
            <person name="Luo G."/>
            <person name="Guo H."/>
            <person name="Ma Y."/>
            <person name="Sun W."/>
        </authorList>
    </citation>
    <scope>NUCLEOTIDE SEQUENCE [LARGE SCALE GENOMIC DNA]</scope>
    <source>
        <strain evidence="4">cv. Malutang</strain>
    </source>
</reference>
<dbReference type="Proteomes" id="UP000323000">
    <property type="component" value="Chromosome 6"/>
</dbReference>
<dbReference type="EC" id="5.6.2.3" evidence="1"/>
<feature type="domain" description="DNA helicase Pif1-like DEAD-box helicase" evidence="2">
    <location>
        <begin position="2"/>
        <end position="191"/>
    </location>
</feature>
<protein>
    <recommendedName>
        <fullName evidence="1">ATP-dependent DNA helicase</fullName>
        <ecNumber evidence="1">5.6.2.3</ecNumber>
    </recommendedName>
</protein>
<sequence>MQQSASFFIDGLGGTGKTYLYKAILATLRSKGMIALATASSGVAASVLPRGRTSHSRFKISLSVEKNMACSVSKQSGLAKLLQHAKLIIWDEAPMSHRLAIEALDGMLQDINDSKQLFGGKVVVFGGDFRQVLPVVQKARKEEMIYASIVKSYLWSLLIKISLTENMRARFNPHFSDFLLRVGDGKEPTTDAEKIKIPASMIIPYKEDNISLKALMDAVFPNLNDYFENIDTMTNRAILTPKNDYVDDINSLLIEQFLGTSKNTPEFSSVPFSRLDNYIDTFDQVDIIALAIDLQPIRCIQTSFDTGSIQEVTLVNEERNENKLYLESTLVEKECLTSSQASTILINQPIVLISTMQISTEMEGWVDIESLADISNSKQYIIRIKSWKQEYAGEEKVKHNVIQLFDSSEIN</sequence>
<keyword evidence="1" id="KW-0227">DNA damage</keyword>
<keyword evidence="1" id="KW-0067">ATP-binding</keyword>
<proteinExistence type="inferred from homology"/>
<dbReference type="EMBL" id="VAHF01000006">
    <property type="protein sequence ID" value="TXG60158.1"/>
    <property type="molecule type" value="Genomic_DNA"/>
</dbReference>
<dbReference type="SUPFAM" id="SSF52540">
    <property type="entry name" value="P-loop containing nucleoside triphosphate hydrolases"/>
    <property type="match status" value="1"/>
</dbReference>
<evidence type="ECO:0000259" key="2">
    <source>
        <dbReference type="Pfam" id="PF05970"/>
    </source>
</evidence>
<accession>A0A5C7HTG4</accession>
<dbReference type="GO" id="GO:0016887">
    <property type="term" value="F:ATP hydrolysis activity"/>
    <property type="evidence" value="ECO:0007669"/>
    <property type="project" value="RHEA"/>
</dbReference>
<keyword evidence="1" id="KW-0347">Helicase</keyword>
<dbReference type="GO" id="GO:0005524">
    <property type="term" value="F:ATP binding"/>
    <property type="evidence" value="ECO:0007669"/>
    <property type="project" value="UniProtKB-KW"/>
</dbReference>
<dbReference type="GO" id="GO:0006281">
    <property type="term" value="P:DNA repair"/>
    <property type="evidence" value="ECO:0007669"/>
    <property type="project" value="UniProtKB-KW"/>
</dbReference>
<dbReference type="AlphaFoldDB" id="A0A5C7HTG4"/>
<dbReference type="PANTHER" id="PTHR10492:SF94">
    <property type="entry name" value="ATP-DEPENDENT DNA HELICASE"/>
    <property type="match status" value="1"/>
</dbReference>
<keyword evidence="1" id="KW-0233">DNA recombination</keyword>
<comment type="caution">
    <text evidence="3">The sequence shown here is derived from an EMBL/GenBank/DDBJ whole genome shotgun (WGS) entry which is preliminary data.</text>
</comment>
<dbReference type="PANTHER" id="PTHR10492">
    <property type="match status" value="1"/>
</dbReference>
<keyword evidence="4" id="KW-1185">Reference proteome</keyword>
<dbReference type="Pfam" id="PF05970">
    <property type="entry name" value="PIF1"/>
    <property type="match status" value="1"/>
</dbReference>
<dbReference type="GO" id="GO:0006310">
    <property type="term" value="P:DNA recombination"/>
    <property type="evidence" value="ECO:0007669"/>
    <property type="project" value="UniProtKB-KW"/>
</dbReference>
<comment type="similarity">
    <text evidence="1">Belongs to the helicase family.</text>
</comment>
<evidence type="ECO:0000313" key="3">
    <source>
        <dbReference type="EMBL" id="TXG60158.1"/>
    </source>
</evidence>
<dbReference type="InterPro" id="IPR010285">
    <property type="entry name" value="DNA_helicase_pif1-like_DEAD"/>
</dbReference>
<organism evidence="3 4">
    <name type="scientific">Acer yangbiense</name>
    <dbReference type="NCBI Taxonomy" id="1000413"/>
    <lineage>
        <taxon>Eukaryota</taxon>
        <taxon>Viridiplantae</taxon>
        <taxon>Streptophyta</taxon>
        <taxon>Embryophyta</taxon>
        <taxon>Tracheophyta</taxon>
        <taxon>Spermatophyta</taxon>
        <taxon>Magnoliopsida</taxon>
        <taxon>eudicotyledons</taxon>
        <taxon>Gunneridae</taxon>
        <taxon>Pentapetalae</taxon>
        <taxon>rosids</taxon>
        <taxon>malvids</taxon>
        <taxon>Sapindales</taxon>
        <taxon>Sapindaceae</taxon>
        <taxon>Hippocastanoideae</taxon>
        <taxon>Acereae</taxon>
        <taxon>Acer</taxon>
    </lineage>
</organism>
<dbReference type="Gene3D" id="3.40.50.300">
    <property type="entry name" value="P-loop containing nucleotide triphosphate hydrolases"/>
    <property type="match status" value="1"/>
</dbReference>
<evidence type="ECO:0000256" key="1">
    <source>
        <dbReference type="RuleBase" id="RU363044"/>
    </source>
</evidence>
<gene>
    <name evidence="3" type="ORF">EZV62_014731</name>
</gene>
<dbReference type="InterPro" id="IPR027417">
    <property type="entry name" value="P-loop_NTPase"/>
</dbReference>
<keyword evidence="1" id="KW-0234">DNA repair</keyword>
<comment type="catalytic activity">
    <reaction evidence="1">
        <text>ATP + H2O = ADP + phosphate + H(+)</text>
        <dbReference type="Rhea" id="RHEA:13065"/>
        <dbReference type="ChEBI" id="CHEBI:15377"/>
        <dbReference type="ChEBI" id="CHEBI:15378"/>
        <dbReference type="ChEBI" id="CHEBI:30616"/>
        <dbReference type="ChEBI" id="CHEBI:43474"/>
        <dbReference type="ChEBI" id="CHEBI:456216"/>
        <dbReference type="EC" id="5.6.2.3"/>
    </reaction>
</comment>
<name>A0A5C7HTG4_9ROSI</name>
<evidence type="ECO:0000313" key="4">
    <source>
        <dbReference type="Proteomes" id="UP000323000"/>
    </source>
</evidence>
<keyword evidence="1" id="KW-0378">Hydrolase</keyword>
<keyword evidence="1" id="KW-0547">Nucleotide-binding</keyword>
<comment type="cofactor">
    <cofactor evidence="1">
        <name>Mg(2+)</name>
        <dbReference type="ChEBI" id="CHEBI:18420"/>
    </cofactor>
</comment>
<dbReference type="GO" id="GO:0043139">
    <property type="term" value="F:5'-3' DNA helicase activity"/>
    <property type="evidence" value="ECO:0007669"/>
    <property type="project" value="UniProtKB-EC"/>
</dbReference>
<dbReference type="OrthoDB" id="1918649at2759"/>
<dbReference type="GO" id="GO:0000723">
    <property type="term" value="P:telomere maintenance"/>
    <property type="evidence" value="ECO:0007669"/>
    <property type="project" value="InterPro"/>
</dbReference>